<evidence type="ECO:0000259" key="8">
    <source>
        <dbReference type="Pfam" id="PF00460"/>
    </source>
</evidence>
<keyword evidence="11" id="KW-0969">Cilium</keyword>
<dbReference type="NCBIfam" id="TIGR03506">
    <property type="entry name" value="FlgEFG_subfam"/>
    <property type="match status" value="2"/>
</dbReference>
<evidence type="ECO:0000256" key="6">
    <source>
        <dbReference type="NCBIfam" id="TIGR02488"/>
    </source>
</evidence>
<keyword evidence="11" id="KW-0282">Flagellum</keyword>
<reference evidence="11 12" key="1">
    <citation type="submission" date="2018-02" db="EMBL/GenBank/DDBJ databases">
        <title>Comparative genomes isolates from brazilian mangrove.</title>
        <authorList>
            <person name="Araujo J.E."/>
            <person name="Taketani R.G."/>
            <person name="Silva M.C.P."/>
            <person name="Loureco M.V."/>
            <person name="Andreote F.D."/>
        </authorList>
    </citation>
    <scope>NUCLEOTIDE SEQUENCE [LARGE SCALE GENOMIC DNA]</scope>
    <source>
        <strain evidence="11 12">HEX-2 MGV</strain>
    </source>
</reference>
<evidence type="ECO:0000313" key="11">
    <source>
        <dbReference type="EMBL" id="PQO30712.1"/>
    </source>
</evidence>
<comment type="caution">
    <text evidence="11">The sequence shown here is derived from an EMBL/GenBank/DDBJ whole genome shotgun (WGS) entry which is preliminary data.</text>
</comment>
<dbReference type="InterPro" id="IPR037925">
    <property type="entry name" value="FlgE/F/G-like"/>
</dbReference>
<evidence type="ECO:0000256" key="7">
    <source>
        <dbReference type="RuleBase" id="RU362116"/>
    </source>
</evidence>
<feature type="domain" description="Flagellar hook protein FlgE/F/G-like D1" evidence="10">
    <location>
        <begin position="98"/>
        <end position="163"/>
    </location>
</feature>
<accession>A0A2S8FEZ0</accession>
<dbReference type="PANTHER" id="PTHR30435:SF19">
    <property type="entry name" value="FLAGELLAR BASAL-BODY ROD PROTEIN FLGG"/>
    <property type="match status" value="1"/>
</dbReference>
<dbReference type="Proteomes" id="UP000240009">
    <property type="component" value="Unassembled WGS sequence"/>
</dbReference>
<gene>
    <name evidence="11" type="primary">flgG</name>
    <name evidence="11" type="ORF">C5Y96_14725</name>
</gene>
<dbReference type="Pfam" id="PF06429">
    <property type="entry name" value="Flg_bbr_C"/>
    <property type="match status" value="1"/>
</dbReference>
<evidence type="ECO:0000256" key="3">
    <source>
        <dbReference type="ARBA" id="ARBA00017948"/>
    </source>
</evidence>
<comment type="similarity">
    <text evidence="2 7">Belongs to the flagella basal body rod proteins family.</text>
</comment>
<keyword evidence="4 7" id="KW-0975">Bacterial flagellum</keyword>
<dbReference type="SUPFAM" id="SSF117143">
    <property type="entry name" value="Flagellar hook protein flgE"/>
    <property type="match status" value="1"/>
</dbReference>
<comment type="subcellular location">
    <subcellularLocation>
        <location evidence="1 7">Bacterial flagellum basal body</location>
    </subcellularLocation>
</comment>
<dbReference type="Pfam" id="PF00460">
    <property type="entry name" value="Flg_bb_rod"/>
    <property type="match status" value="1"/>
</dbReference>
<dbReference type="PANTHER" id="PTHR30435">
    <property type="entry name" value="FLAGELLAR PROTEIN"/>
    <property type="match status" value="1"/>
</dbReference>
<evidence type="ECO:0000259" key="9">
    <source>
        <dbReference type="Pfam" id="PF06429"/>
    </source>
</evidence>
<keyword evidence="11" id="KW-0966">Cell projection</keyword>
<organism evidence="11 12">
    <name type="scientific">Blastopirellula marina</name>
    <dbReference type="NCBI Taxonomy" id="124"/>
    <lineage>
        <taxon>Bacteria</taxon>
        <taxon>Pseudomonadati</taxon>
        <taxon>Planctomycetota</taxon>
        <taxon>Planctomycetia</taxon>
        <taxon>Pirellulales</taxon>
        <taxon>Pirellulaceae</taxon>
        <taxon>Blastopirellula</taxon>
    </lineage>
</organism>
<dbReference type="InterPro" id="IPR019776">
    <property type="entry name" value="Flagellar_basal_body_rod_CS"/>
</dbReference>
<evidence type="ECO:0000256" key="2">
    <source>
        <dbReference type="ARBA" id="ARBA00009677"/>
    </source>
</evidence>
<comment type="subunit">
    <text evidence="5">The basal body constitutes a major portion of the flagellar organelle and consists of four rings (L,P,S, and M) mounted on a central rod. The rod consists of about 26 subunits of FlgG in the distal portion, and FlgB, FlgC and FlgF are thought to build up the proximal portion of the rod with about 6 subunits each.</text>
</comment>
<sequence>MSVQTLYTAATGMQSMQTKLDVIANNLANVNTTGFKKDRANFEDLFYDHEVLPGNPDSSGNLTPTGTEVGLGVRVSSVQTDFKQGAFTTTDRPLDMLIEGEGFFQVLDPSGEVYYSRAGNFSVNANGQVVTGSAGIGRPIQPAIVIPQDATAVEVSPDGIVSVQQPGSSTLNEVGQIQLATFINPEGLLKLGENLYAETGSSSAPITGNPQTNGLGQIRKGMLEASNVEPVQELIDLITTQRSFELNSQTIQAGDQILQLISNLRR</sequence>
<protein>
    <recommendedName>
        <fullName evidence="3 6">Flagellar basal-body rod protein FlgG</fullName>
    </recommendedName>
</protein>
<dbReference type="AlphaFoldDB" id="A0A2S8FEZ0"/>
<dbReference type="GO" id="GO:0071978">
    <property type="term" value="P:bacterial-type flagellum-dependent swarming motility"/>
    <property type="evidence" value="ECO:0007669"/>
    <property type="project" value="TreeGrafter"/>
</dbReference>
<evidence type="ECO:0000313" key="12">
    <source>
        <dbReference type="Proteomes" id="UP000240009"/>
    </source>
</evidence>
<proteinExistence type="inferred from homology"/>
<dbReference type="InterPro" id="IPR020013">
    <property type="entry name" value="Flagellar_FlgE/F/G"/>
</dbReference>
<dbReference type="GO" id="GO:0009426">
    <property type="term" value="C:bacterial-type flagellum basal body, distal rod"/>
    <property type="evidence" value="ECO:0007669"/>
    <property type="project" value="UniProtKB-UniRule"/>
</dbReference>
<dbReference type="InterPro" id="IPR012834">
    <property type="entry name" value="FlgG_G_neg"/>
</dbReference>
<dbReference type="PROSITE" id="PS00588">
    <property type="entry name" value="FLAGELLA_BB_ROD"/>
    <property type="match status" value="1"/>
</dbReference>
<dbReference type="InterPro" id="IPR010930">
    <property type="entry name" value="Flg_bb/hook_C_dom"/>
</dbReference>
<name>A0A2S8FEZ0_9BACT</name>
<evidence type="ECO:0000259" key="10">
    <source>
        <dbReference type="Pfam" id="PF22692"/>
    </source>
</evidence>
<dbReference type="EMBL" id="PUIA01000038">
    <property type="protein sequence ID" value="PQO30712.1"/>
    <property type="molecule type" value="Genomic_DNA"/>
</dbReference>
<evidence type="ECO:0000256" key="4">
    <source>
        <dbReference type="ARBA" id="ARBA00023143"/>
    </source>
</evidence>
<dbReference type="OrthoDB" id="9804559at2"/>
<dbReference type="Pfam" id="PF22692">
    <property type="entry name" value="LlgE_F_G_D1"/>
    <property type="match status" value="1"/>
</dbReference>
<evidence type="ECO:0000256" key="5">
    <source>
        <dbReference type="ARBA" id="ARBA00025933"/>
    </source>
</evidence>
<feature type="domain" description="Flagellar basal body rod protein N-terminal" evidence="8">
    <location>
        <begin position="6"/>
        <end position="36"/>
    </location>
</feature>
<dbReference type="NCBIfam" id="TIGR02488">
    <property type="entry name" value="flgG_G_neg"/>
    <property type="match status" value="1"/>
</dbReference>
<dbReference type="InterPro" id="IPR053967">
    <property type="entry name" value="LlgE_F_G-like_D1"/>
</dbReference>
<dbReference type="RefSeq" id="WP_105354713.1">
    <property type="nucleotide sequence ID" value="NZ_PUIA01000038.1"/>
</dbReference>
<feature type="domain" description="Flagellar basal-body/hook protein C-terminal" evidence="9">
    <location>
        <begin position="220"/>
        <end position="264"/>
    </location>
</feature>
<dbReference type="InterPro" id="IPR001444">
    <property type="entry name" value="Flag_bb_rod_N"/>
</dbReference>
<evidence type="ECO:0000256" key="1">
    <source>
        <dbReference type="ARBA" id="ARBA00004117"/>
    </source>
</evidence>